<protein>
    <recommendedName>
        <fullName evidence="4">Lipoprotein</fullName>
    </recommendedName>
</protein>
<dbReference type="STRING" id="314285.KT71_14464"/>
<sequence length="180" mass="19862">MRVTRTVLLLALSVMLTACGSISVEDYAGEEPRFEPEQFFDGPLVARGVLKDRGGRVIRRFTADINAYWTDGIGTLEEDFLFDDGEESRRVWTLTPAGNGQYVATAGDVVGEGRASVAGNAMFLDYVLQVPYGDGTINLKIDDRMYLLTPDVLINESQMRKFGFRVGEIVLSIERLAPSA</sequence>
<dbReference type="eggNOG" id="ENOG5031DNS">
    <property type="taxonomic scope" value="Bacteria"/>
</dbReference>
<name>A4A7Y6_9GAMM</name>
<reference evidence="2 3" key="2">
    <citation type="journal article" date="2009" name="PLoS ONE">
        <title>The photosynthetic apparatus and its regulation in the aerobic gammaproteobacterium Congregibacter litoralis gen. nov., sp. nov.</title>
        <authorList>
            <person name="Spring S."/>
            <person name="Lunsdorf H."/>
            <person name="Fuchs B.M."/>
            <person name="Tindall B.J."/>
        </authorList>
    </citation>
    <scope>NUCLEOTIDE SEQUENCE [LARGE SCALE GENOMIC DNA]</scope>
    <source>
        <strain evidence="2">KT71</strain>
    </source>
</reference>
<dbReference type="Pfam" id="PF12915">
    <property type="entry name" value="DUF3833"/>
    <property type="match status" value="1"/>
</dbReference>
<feature type="chain" id="PRO_5002665725" description="Lipoprotein" evidence="1">
    <location>
        <begin position="21"/>
        <end position="180"/>
    </location>
</feature>
<dbReference type="PROSITE" id="PS51257">
    <property type="entry name" value="PROKAR_LIPOPROTEIN"/>
    <property type="match status" value="1"/>
</dbReference>
<feature type="signal peptide" evidence="1">
    <location>
        <begin position="1"/>
        <end position="20"/>
    </location>
</feature>
<keyword evidence="3" id="KW-1185">Reference proteome</keyword>
<accession>A4A7Y6</accession>
<dbReference type="InterPro" id="IPR024409">
    <property type="entry name" value="DUF3833"/>
</dbReference>
<reference evidence="2 3" key="1">
    <citation type="journal article" date="2007" name="Proc. Natl. Acad. Sci. U.S.A.">
        <title>Characterization of a marine gammaproteobacterium capable of aerobic anoxygenic photosynthesis.</title>
        <authorList>
            <person name="Fuchs B.M."/>
            <person name="Spring S."/>
            <person name="Teeling H."/>
            <person name="Quast C."/>
            <person name="Wulf J."/>
            <person name="Schattenhofer M."/>
            <person name="Yan S."/>
            <person name="Ferriera S."/>
            <person name="Johnson J."/>
            <person name="Glockner F.O."/>
            <person name="Amann R."/>
        </authorList>
    </citation>
    <scope>NUCLEOTIDE SEQUENCE [LARGE SCALE GENOMIC DNA]</scope>
    <source>
        <strain evidence="2">KT71</strain>
    </source>
</reference>
<dbReference type="EMBL" id="AAOA02000001">
    <property type="protein sequence ID" value="EAQ97781.2"/>
    <property type="molecule type" value="Genomic_DNA"/>
</dbReference>
<gene>
    <name evidence="2" type="ORF">KT71_14464</name>
</gene>
<organism evidence="2 3">
    <name type="scientific">Congregibacter litoralis KT71</name>
    <dbReference type="NCBI Taxonomy" id="314285"/>
    <lineage>
        <taxon>Bacteria</taxon>
        <taxon>Pseudomonadati</taxon>
        <taxon>Pseudomonadota</taxon>
        <taxon>Gammaproteobacteria</taxon>
        <taxon>Cellvibrionales</taxon>
        <taxon>Halieaceae</taxon>
        <taxon>Congregibacter</taxon>
    </lineage>
</organism>
<dbReference type="HOGENOM" id="CLU_113723_0_0_6"/>
<dbReference type="OrthoDB" id="5296954at2"/>
<dbReference type="AlphaFoldDB" id="A4A7Y6"/>
<evidence type="ECO:0000313" key="2">
    <source>
        <dbReference type="EMBL" id="EAQ97781.2"/>
    </source>
</evidence>
<evidence type="ECO:0000256" key="1">
    <source>
        <dbReference type="SAM" id="SignalP"/>
    </source>
</evidence>
<proteinExistence type="predicted"/>
<evidence type="ECO:0000313" key="3">
    <source>
        <dbReference type="Proteomes" id="UP000019205"/>
    </source>
</evidence>
<keyword evidence="1" id="KW-0732">Signal</keyword>
<evidence type="ECO:0008006" key="4">
    <source>
        <dbReference type="Google" id="ProtNLM"/>
    </source>
</evidence>
<dbReference type="Proteomes" id="UP000019205">
    <property type="component" value="Chromosome"/>
</dbReference>
<comment type="caution">
    <text evidence="2">The sequence shown here is derived from an EMBL/GenBank/DDBJ whole genome shotgun (WGS) entry which is preliminary data.</text>
</comment>